<dbReference type="EMBL" id="JADIMH010000006">
    <property type="protein sequence ID" value="MBO8466281.1"/>
    <property type="molecule type" value="Genomic_DNA"/>
</dbReference>
<dbReference type="AlphaFoldDB" id="A0A9D9I5C5"/>
<feature type="domain" description="BACON" evidence="2">
    <location>
        <begin position="60"/>
        <end position="109"/>
    </location>
</feature>
<comment type="caution">
    <text evidence="3">The sequence shown here is derived from an EMBL/GenBank/DDBJ whole genome shotgun (WGS) entry which is preliminary data.</text>
</comment>
<dbReference type="Pfam" id="PF13004">
    <property type="entry name" value="BACON"/>
    <property type="match status" value="3"/>
</dbReference>
<name>A0A9D9I5C5_9BACT</name>
<reference evidence="3" key="1">
    <citation type="submission" date="2020-10" db="EMBL/GenBank/DDBJ databases">
        <authorList>
            <person name="Gilroy R."/>
        </authorList>
    </citation>
    <scope>NUCLEOTIDE SEQUENCE</scope>
    <source>
        <strain evidence="3">B1-15692</strain>
    </source>
</reference>
<dbReference type="Gene3D" id="2.60.40.10">
    <property type="entry name" value="Immunoglobulins"/>
    <property type="match status" value="2"/>
</dbReference>
<feature type="chain" id="PRO_5039204866" description="BACON domain-containing protein" evidence="1">
    <location>
        <begin position="20"/>
        <end position="438"/>
    </location>
</feature>
<reference evidence="3" key="2">
    <citation type="journal article" date="2021" name="PeerJ">
        <title>Extensive microbial diversity within the chicken gut microbiome revealed by metagenomics and culture.</title>
        <authorList>
            <person name="Gilroy R."/>
            <person name="Ravi A."/>
            <person name="Getino M."/>
            <person name="Pursley I."/>
            <person name="Horton D.L."/>
            <person name="Alikhan N.F."/>
            <person name="Baker D."/>
            <person name="Gharbi K."/>
            <person name="Hall N."/>
            <person name="Watson M."/>
            <person name="Adriaenssens E.M."/>
            <person name="Foster-Nyarko E."/>
            <person name="Jarju S."/>
            <person name="Secka A."/>
            <person name="Antonio M."/>
            <person name="Oren A."/>
            <person name="Chaudhuri R.R."/>
            <person name="La Ragione R."/>
            <person name="Hildebrand F."/>
            <person name="Pallen M.J."/>
        </authorList>
    </citation>
    <scope>NUCLEOTIDE SEQUENCE</scope>
    <source>
        <strain evidence="3">B1-15692</strain>
    </source>
</reference>
<dbReference type="PROSITE" id="PS51257">
    <property type="entry name" value="PROKAR_LIPOPROTEIN"/>
    <property type="match status" value="1"/>
</dbReference>
<dbReference type="Proteomes" id="UP000823660">
    <property type="component" value="Unassembled WGS sequence"/>
</dbReference>
<proteinExistence type="predicted"/>
<sequence length="438" mass="47674">MKRISYILLSMAFAVAALAGCSKEEAEETYLRIERSDVDFSAAGGTGEILISTNAASVSAVSGKDWLTITSENTESVLFSVAESEDEFSRVASVTITAGGVSQEVTVSQMGVIFDIGADMISDLSLAPEGETLTIPYSTNSGTPQVTLSDNSWLTAEVDSENIILTAGRNNSKEERTVSVTIAAGWKTLELTVSQARIYYFLQESFSFSKDAVTGYEIEPTESLSGIGWTVSSDSDWITAEKTSGGNLSFTLASNESGATRSGKINVTDESGSALTSIEIRQGVWNYDYFLGQWTLYSNDELGPVRAVFQENVPGESYTMLIEDSMLGAFPLYVTYDSSTASLNLKAQYVSLLEGLIPGYYFWWCATYGEYVTWAEEAGMDMVYNMDDKNPELVCESDGEYGEDITGFSLYVFSSQQASSSNVVGYWSLFTSMTKLTR</sequence>
<evidence type="ECO:0000313" key="4">
    <source>
        <dbReference type="Proteomes" id="UP000823660"/>
    </source>
</evidence>
<evidence type="ECO:0000256" key="1">
    <source>
        <dbReference type="SAM" id="SignalP"/>
    </source>
</evidence>
<evidence type="ECO:0000313" key="3">
    <source>
        <dbReference type="EMBL" id="MBO8466281.1"/>
    </source>
</evidence>
<dbReference type="CDD" id="cd14948">
    <property type="entry name" value="BACON"/>
    <property type="match status" value="3"/>
</dbReference>
<keyword evidence="1" id="KW-0732">Signal</keyword>
<feature type="domain" description="BACON" evidence="2">
    <location>
        <begin position="229"/>
        <end position="273"/>
    </location>
</feature>
<accession>A0A9D9I5C5</accession>
<evidence type="ECO:0000259" key="2">
    <source>
        <dbReference type="Pfam" id="PF13004"/>
    </source>
</evidence>
<protein>
    <recommendedName>
        <fullName evidence="2">BACON domain-containing protein</fullName>
    </recommendedName>
</protein>
<organism evidence="3 4">
    <name type="scientific">Candidatus Cryptobacteroides faecipullorum</name>
    <dbReference type="NCBI Taxonomy" id="2840764"/>
    <lineage>
        <taxon>Bacteria</taxon>
        <taxon>Pseudomonadati</taxon>
        <taxon>Bacteroidota</taxon>
        <taxon>Bacteroidia</taxon>
        <taxon>Bacteroidales</taxon>
        <taxon>Candidatus Cryptobacteroides</taxon>
    </lineage>
</organism>
<feature type="signal peptide" evidence="1">
    <location>
        <begin position="1"/>
        <end position="19"/>
    </location>
</feature>
<dbReference type="InterPro" id="IPR024361">
    <property type="entry name" value="BACON"/>
</dbReference>
<feature type="domain" description="BACON" evidence="2">
    <location>
        <begin position="148"/>
        <end position="196"/>
    </location>
</feature>
<gene>
    <name evidence="3" type="ORF">IAB99_00770</name>
</gene>
<dbReference type="InterPro" id="IPR013783">
    <property type="entry name" value="Ig-like_fold"/>
</dbReference>